<dbReference type="Proteomes" id="UP001497623">
    <property type="component" value="Unassembled WGS sequence"/>
</dbReference>
<accession>A0AAV2SFV0</accession>
<feature type="domain" description="RGS" evidence="1">
    <location>
        <begin position="13"/>
        <end position="129"/>
    </location>
</feature>
<gene>
    <name evidence="2" type="ORF">MNOR_LOCUS35786</name>
    <name evidence="3" type="ORF">MNOR_LOCUS35787</name>
</gene>
<dbReference type="SUPFAM" id="SSF48097">
    <property type="entry name" value="Regulator of G-protein signaling, RGS"/>
    <property type="match status" value="1"/>
</dbReference>
<dbReference type="InterPro" id="IPR036305">
    <property type="entry name" value="RGS_sf"/>
</dbReference>
<protein>
    <recommendedName>
        <fullName evidence="1">RGS domain-containing protein</fullName>
    </recommendedName>
</protein>
<dbReference type="SMART" id="SM00315">
    <property type="entry name" value="RGS"/>
    <property type="match status" value="1"/>
</dbReference>
<evidence type="ECO:0000313" key="2">
    <source>
        <dbReference type="EMBL" id="CAL4184242.1"/>
    </source>
</evidence>
<dbReference type="PRINTS" id="PR01301">
    <property type="entry name" value="RGSPROTEIN"/>
</dbReference>
<dbReference type="PANTHER" id="PTHR10845">
    <property type="entry name" value="REGULATOR OF G PROTEIN SIGNALING"/>
    <property type="match status" value="1"/>
</dbReference>
<keyword evidence="4" id="KW-1185">Reference proteome</keyword>
<dbReference type="InterPro" id="IPR024066">
    <property type="entry name" value="RGS_subdom1/3"/>
</dbReference>
<comment type="caution">
    <text evidence="2">The sequence shown here is derived from an EMBL/GenBank/DDBJ whole genome shotgun (WGS) entry which is preliminary data.</text>
</comment>
<dbReference type="Pfam" id="PF00615">
    <property type="entry name" value="RGS"/>
    <property type="match status" value="1"/>
</dbReference>
<dbReference type="InterPro" id="IPR016137">
    <property type="entry name" value="RGS"/>
</dbReference>
<evidence type="ECO:0000313" key="4">
    <source>
        <dbReference type="Proteomes" id="UP001497623"/>
    </source>
</evidence>
<evidence type="ECO:0000313" key="3">
    <source>
        <dbReference type="EMBL" id="CAL4184244.1"/>
    </source>
</evidence>
<dbReference type="PANTHER" id="PTHR10845:SF259">
    <property type="entry name" value="RGS DOMAIN-CONTAINING PROTEIN-RELATED"/>
    <property type="match status" value="1"/>
</dbReference>
<evidence type="ECO:0000259" key="1">
    <source>
        <dbReference type="PROSITE" id="PS50132"/>
    </source>
</evidence>
<name>A0AAV2SFV0_MEGNR</name>
<sequence length="151" mass="17286">MVSKEQRQKWKSSVSSLLNDPFGLQTFREFLEKRKDEAKVQVVLNCIDFYEECEHHKKLKTVEELSNSGKSIYSTYLEELADKEIPAIGESRNESRKVGEKLENQDLPKKDLETLFNGAQENVCQFISDGGTHQAFCRQLNVGNTSVCTLH</sequence>
<dbReference type="AlphaFoldDB" id="A0AAV2SFV0"/>
<dbReference type="EMBL" id="CAXKWB010061347">
    <property type="protein sequence ID" value="CAL4184244.1"/>
    <property type="molecule type" value="Genomic_DNA"/>
</dbReference>
<dbReference type="CDD" id="cd07440">
    <property type="entry name" value="RGS"/>
    <property type="match status" value="1"/>
</dbReference>
<proteinExistence type="predicted"/>
<dbReference type="PROSITE" id="PS50132">
    <property type="entry name" value="RGS"/>
    <property type="match status" value="1"/>
</dbReference>
<reference evidence="2 4" key="1">
    <citation type="submission" date="2024-05" db="EMBL/GenBank/DDBJ databases">
        <authorList>
            <person name="Wallberg A."/>
        </authorList>
    </citation>
    <scope>NUCLEOTIDE SEQUENCE [LARGE SCALE GENOMIC DNA]</scope>
</reference>
<dbReference type="InterPro" id="IPR044926">
    <property type="entry name" value="RGS_subdomain_2"/>
</dbReference>
<dbReference type="Gene3D" id="1.10.167.10">
    <property type="entry name" value="Regulator of G-protein Signalling 4, domain 2"/>
    <property type="match status" value="1"/>
</dbReference>
<dbReference type="EMBL" id="CAXKWB010061347">
    <property type="protein sequence ID" value="CAL4184242.1"/>
    <property type="molecule type" value="Genomic_DNA"/>
</dbReference>
<dbReference type="Gene3D" id="1.10.196.10">
    <property type="match status" value="1"/>
</dbReference>
<organism evidence="2 4">
    <name type="scientific">Meganyctiphanes norvegica</name>
    <name type="common">Northern krill</name>
    <name type="synonym">Thysanopoda norvegica</name>
    <dbReference type="NCBI Taxonomy" id="48144"/>
    <lineage>
        <taxon>Eukaryota</taxon>
        <taxon>Metazoa</taxon>
        <taxon>Ecdysozoa</taxon>
        <taxon>Arthropoda</taxon>
        <taxon>Crustacea</taxon>
        <taxon>Multicrustacea</taxon>
        <taxon>Malacostraca</taxon>
        <taxon>Eumalacostraca</taxon>
        <taxon>Eucarida</taxon>
        <taxon>Euphausiacea</taxon>
        <taxon>Euphausiidae</taxon>
        <taxon>Meganyctiphanes</taxon>
    </lineage>
</organism>